<feature type="compositionally biased region" description="Basic and acidic residues" evidence="1">
    <location>
        <begin position="186"/>
        <end position="197"/>
    </location>
</feature>
<dbReference type="InParanoid" id="A0A7M7NJQ4"/>
<evidence type="ECO:0000313" key="3">
    <source>
        <dbReference type="Proteomes" id="UP000007110"/>
    </source>
</evidence>
<dbReference type="OMA" id="SHDKYSD"/>
<reference evidence="3" key="1">
    <citation type="submission" date="2015-02" db="EMBL/GenBank/DDBJ databases">
        <title>Genome sequencing for Strongylocentrotus purpuratus.</title>
        <authorList>
            <person name="Murali S."/>
            <person name="Liu Y."/>
            <person name="Vee V."/>
            <person name="English A."/>
            <person name="Wang M."/>
            <person name="Skinner E."/>
            <person name="Han Y."/>
            <person name="Muzny D.M."/>
            <person name="Worley K.C."/>
            <person name="Gibbs R.A."/>
        </authorList>
    </citation>
    <scope>NUCLEOTIDE SEQUENCE</scope>
</reference>
<feature type="region of interest" description="Disordered" evidence="1">
    <location>
        <begin position="130"/>
        <end position="162"/>
    </location>
</feature>
<dbReference type="InterPro" id="IPR036034">
    <property type="entry name" value="PDZ_sf"/>
</dbReference>
<dbReference type="Proteomes" id="UP000007110">
    <property type="component" value="Unassembled WGS sequence"/>
</dbReference>
<feature type="compositionally biased region" description="Basic and acidic residues" evidence="1">
    <location>
        <begin position="135"/>
        <end position="162"/>
    </location>
</feature>
<name>A0A7M7NJQ4_STRPU</name>
<evidence type="ECO:0008006" key="4">
    <source>
        <dbReference type="Google" id="ProtNLM"/>
    </source>
</evidence>
<protein>
    <recommendedName>
        <fullName evidence="4">PDZ domain-containing protein</fullName>
    </recommendedName>
</protein>
<accession>A0A7M7NJQ4</accession>
<feature type="region of interest" description="Disordered" evidence="1">
    <location>
        <begin position="175"/>
        <end position="197"/>
    </location>
</feature>
<dbReference type="SUPFAM" id="SSF50156">
    <property type="entry name" value="PDZ domain-like"/>
    <property type="match status" value="1"/>
</dbReference>
<proteinExistence type="predicted"/>
<evidence type="ECO:0000313" key="2">
    <source>
        <dbReference type="EnsemblMetazoa" id="XP_030837458"/>
    </source>
</evidence>
<dbReference type="AlphaFoldDB" id="A0A7M7NJQ4"/>
<evidence type="ECO:0000256" key="1">
    <source>
        <dbReference type="SAM" id="MobiDB-lite"/>
    </source>
</evidence>
<reference evidence="2" key="2">
    <citation type="submission" date="2021-01" db="UniProtKB">
        <authorList>
            <consortium name="EnsemblMetazoa"/>
        </authorList>
    </citation>
    <scope>IDENTIFICATION</scope>
</reference>
<keyword evidence="3" id="KW-1185">Reference proteome</keyword>
<dbReference type="EnsemblMetazoa" id="XM_030981598">
    <property type="protein sequence ID" value="XP_030837458"/>
    <property type="gene ID" value="LOC105446168"/>
</dbReference>
<dbReference type="GeneID" id="105446168"/>
<dbReference type="OrthoDB" id="10152342at2759"/>
<sequence length="577" mass="65217">MKMINTRTRKATCSLPTRIPINYNTEEVSSINRRPVHSFYFDLRELNSSSNMAEQIQKRKRSSEHYVGKAVIKRQVSARTQVANKLESCLHLGNSSPRVMADQVPSLPKKFKRAQIENLDDPFFLDRKVSKKNSSTKESKPDIERERCSESEQEDHCLSEDLEKKDVSFSQVQVPVKPQTTEAEEGVEKEGCDEPEQEDHCLSEDLENADVSFSQVQVVNVPIIPVKPQATEAEEGVEKEGCDEPEQEDHCLSEDLENADVSFSQVQVVNVPSIPDNTDPTTEAEEGVEEEGCDEPDGLFGIIHHHHDDDDYELDGFSVHLPAHFHRFADPCPFGARLNKSEKGYKLARVLTNTAAYTAGLRESDTLTHLNDTELHTLDISEIQKLFMHIETTFTLTILRKYGEGDEVHLEKTTIRVNIDDEVVVEIVHTEIICSERPINTSALSFISQDENDVSQIYLNATGEIVTMGGFTDARAQFYLDFYRGGQGQRCAIRHHNTNRLYDAVQNSMKLMEDPYNPDLACMLDKIHRSDGTFVFESVELQGHYLIYDRAAGTLTLSKYDRLSLVPSDGSFGIPRV</sequence>
<dbReference type="KEGG" id="spu:105446168"/>
<organism evidence="2 3">
    <name type="scientific">Strongylocentrotus purpuratus</name>
    <name type="common">Purple sea urchin</name>
    <dbReference type="NCBI Taxonomy" id="7668"/>
    <lineage>
        <taxon>Eukaryota</taxon>
        <taxon>Metazoa</taxon>
        <taxon>Echinodermata</taxon>
        <taxon>Eleutherozoa</taxon>
        <taxon>Echinozoa</taxon>
        <taxon>Echinoidea</taxon>
        <taxon>Euechinoidea</taxon>
        <taxon>Echinacea</taxon>
        <taxon>Camarodonta</taxon>
        <taxon>Echinidea</taxon>
        <taxon>Strongylocentrotidae</taxon>
        <taxon>Strongylocentrotus</taxon>
    </lineage>
</organism>
<dbReference type="RefSeq" id="XP_030837458.1">
    <property type="nucleotide sequence ID" value="XM_030981598.1"/>
</dbReference>
<dbReference type="Gene3D" id="2.30.42.10">
    <property type="match status" value="1"/>
</dbReference>